<evidence type="ECO:0000313" key="1">
    <source>
        <dbReference type="EMBL" id="CAI9776515.1"/>
    </source>
</evidence>
<dbReference type="PANTHER" id="PTHR34132">
    <property type="entry name" value="EMB|CAB87627.1-RELATED"/>
    <property type="match status" value="1"/>
</dbReference>
<reference evidence="1" key="1">
    <citation type="submission" date="2023-05" db="EMBL/GenBank/DDBJ databases">
        <authorList>
            <person name="Huff M."/>
        </authorList>
    </citation>
    <scope>NUCLEOTIDE SEQUENCE</scope>
</reference>
<organism evidence="1 2">
    <name type="scientific">Fraxinus pennsylvanica</name>
    <dbReference type="NCBI Taxonomy" id="56036"/>
    <lineage>
        <taxon>Eukaryota</taxon>
        <taxon>Viridiplantae</taxon>
        <taxon>Streptophyta</taxon>
        <taxon>Embryophyta</taxon>
        <taxon>Tracheophyta</taxon>
        <taxon>Spermatophyta</taxon>
        <taxon>Magnoliopsida</taxon>
        <taxon>eudicotyledons</taxon>
        <taxon>Gunneridae</taxon>
        <taxon>Pentapetalae</taxon>
        <taxon>asterids</taxon>
        <taxon>lamiids</taxon>
        <taxon>Lamiales</taxon>
        <taxon>Oleaceae</taxon>
        <taxon>Oleeae</taxon>
        <taxon>Fraxinus</taxon>
    </lineage>
</organism>
<sequence length="110" mass="12440">MNVPLTLAKLELEAKFVKEIAKEKMAQLRGAQVSWRHESFNIQCYAFGWDDDVKSPTDKEIESPDALTVSSKVCWAIRQGFWTFVDMASGSYLWRNLVSSSTSCTGKRAD</sequence>
<evidence type="ECO:0000313" key="2">
    <source>
        <dbReference type="Proteomes" id="UP000834106"/>
    </source>
</evidence>
<protein>
    <submittedName>
        <fullName evidence="1">Uncharacterized protein</fullName>
    </submittedName>
</protein>
<dbReference type="Proteomes" id="UP000834106">
    <property type="component" value="Chromosome 14"/>
</dbReference>
<dbReference type="AlphaFoldDB" id="A0AAD2E6D5"/>
<gene>
    <name evidence="1" type="ORF">FPE_LOCUS23945</name>
</gene>
<dbReference type="PANTHER" id="PTHR34132:SF4">
    <property type="entry name" value="EXPRESSED PROTEIN"/>
    <property type="match status" value="1"/>
</dbReference>
<proteinExistence type="predicted"/>
<keyword evidence="2" id="KW-1185">Reference proteome</keyword>
<accession>A0AAD2E6D5</accession>
<dbReference type="EMBL" id="OU503049">
    <property type="protein sequence ID" value="CAI9776515.1"/>
    <property type="molecule type" value="Genomic_DNA"/>
</dbReference>
<name>A0AAD2E6D5_9LAMI</name>